<keyword evidence="1" id="KW-1133">Transmembrane helix</keyword>
<proteinExistence type="predicted"/>
<feature type="transmembrane region" description="Helical" evidence="1">
    <location>
        <begin position="9"/>
        <end position="27"/>
    </location>
</feature>
<dbReference type="Proteomes" id="UP000286595">
    <property type="component" value="Unassembled WGS sequence"/>
</dbReference>
<feature type="transmembrane region" description="Helical" evidence="1">
    <location>
        <begin position="33"/>
        <end position="51"/>
    </location>
</feature>
<evidence type="ECO:0000256" key="1">
    <source>
        <dbReference type="SAM" id="Phobius"/>
    </source>
</evidence>
<protein>
    <recommendedName>
        <fullName evidence="4">DUF2273 domain-containing protein</fullName>
    </recommendedName>
</protein>
<organism evidence="2 3">
    <name type="scientific">Coprococcus comes</name>
    <dbReference type="NCBI Taxonomy" id="410072"/>
    <lineage>
        <taxon>Bacteria</taxon>
        <taxon>Bacillati</taxon>
        <taxon>Bacillota</taxon>
        <taxon>Clostridia</taxon>
        <taxon>Lachnospirales</taxon>
        <taxon>Lachnospiraceae</taxon>
        <taxon>Coprococcus</taxon>
    </lineage>
</organism>
<dbReference type="RefSeq" id="WP_118217361.1">
    <property type="nucleotide sequence ID" value="NZ_QRIM01000002.1"/>
</dbReference>
<gene>
    <name evidence="2" type="ORF">DW252_01890</name>
</gene>
<dbReference type="EMBL" id="QRIM01000002">
    <property type="protein sequence ID" value="RHG62315.1"/>
    <property type="molecule type" value="Genomic_DNA"/>
</dbReference>
<evidence type="ECO:0000313" key="3">
    <source>
        <dbReference type="Proteomes" id="UP000286595"/>
    </source>
</evidence>
<reference evidence="2 3" key="1">
    <citation type="submission" date="2018-08" db="EMBL/GenBank/DDBJ databases">
        <title>A genome reference for cultivated species of the human gut microbiota.</title>
        <authorList>
            <person name="Zou Y."/>
            <person name="Xue W."/>
            <person name="Luo G."/>
        </authorList>
    </citation>
    <scope>NUCLEOTIDE SEQUENCE [LARGE SCALE GENOMIC DNA]</scope>
    <source>
        <strain evidence="2 3">AM22-12LB</strain>
    </source>
</reference>
<keyword evidence="1" id="KW-0472">Membrane</keyword>
<name>A0A414UFN9_9FIRM</name>
<evidence type="ECO:0000313" key="2">
    <source>
        <dbReference type="EMBL" id="RHG62315.1"/>
    </source>
</evidence>
<evidence type="ECO:0008006" key="4">
    <source>
        <dbReference type="Google" id="ProtNLM"/>
    </source>
</evidence>
<dbReference type="AlphaFoldDB" id="A0A414UFN9"/>
<accession>A0A414UFN9</accession>
<sequence length="74" mass="7839">MSRRDDDTALIGLAIGLAIILFIVYVAVWVATVVVNVAAVLGTVYGAGSAIKNYISSFKENVIDSNRKVINPTA</sequence>
<keyword evidence="1" id="KW-0812">Transmembrane</keyword>
<comment type="caution">
    <text evidence="2">The sequence shown here is derived from an EMBL/GenBank/DDBJ whole genome shotgun (WGS) entry which is preliminary data.</text>
</comment>